<name>A0A6C0LP62_9ZZZZ</name>
<sequence>MTLTNNDASTIARKNRQKVLFAWKSANNALVNIGRSVLEEQPGRQGQSLEVVIERQQGECKCNADASGNPYSFNGLSSCGCGNGL</sequence>
<reference evidence="1" key="1">
    <citation type="journal article" date="2020" name="Nature">
        <title>Giant virus diversity and host interactions through global metagenomics.</title>
        <authorList>
            <person name="Schulz F."/>
            <person name="Roux S."/>
            <person name="Paez-Espino D."/>
            <person name="Jungbluth S."/>
            <person name="Walsh D.A."/>
            <person name="Denef V.J."/>
            <person name="McMahon K.D."/>
            <person name="Konstantinidis K.T."/>
            <person name="Eloe-Fadrosh E.A."/>
            <person name="Kyrpides N.C."/>
            <person name="Woyke T."/>
        </authorList>
    </citation>
    <scope>NUCLEOTIDE SEQUENCE</scope>
    <source>
        <strain evidence="1">GVMAG-M-3300027963-9</strain>
    </source>
</reference>
<accession>A0A6C0LP62</accession>
<organism evidence="1">
    <name type="scientific">viral metagenome</name>
    <dbReference type="NCBI Taxonomy" id="1070528"/>
    <lineage>
        <taxon>unclassified sequences</taxon>
        <taxon>metagenomes</taxon>
        <taxon>organismal metagenomes</taxon>
    </lineage>
</organism>
<protein>
    <submittedName>
        <fullName evidence="1">Uncharacterized protein</fullName>
    </submittedName>
</protein>
<dbReference type="EMBL" id="MN740538">
    <property type="protein sequence ID" value="QHU32347.1"/>
    <property type="molecule type" value="Genomic_DNA"/>
</dbReference>
<dbReference type="AlphaFoldDB" id="A0A6C0LP62"/>
<evidence type="ECO:0000313" key="1">
    <source>
        <dbReference type="EMBL" id="QHU32347.1"/>
    </source>
</evidence>
<proteinExistence type="predicted"/>